<comment type="caution">
    <text evidence="1">The sequence shown here is derived from an EMBL/GenBank/DDBJ whole genome shotgun (WGS) entry which is preliminary data.</text>
</comment>
<proteinExistence type="predicted"/>
<evidence type="ECO:0000313" key="1">
    <source>
        <dbReference type="EMBL" id="RDF05325.1"/>
    </source>
</evidence>
<dbReference type="EMBL" id="QEQD01000002">
    <property type="protein sequence ID" value="RDF05325.1"/>
    <property type="molecule type" value="Genomic_DNA"/>
</dbReference>
<dbReference type="RefSeq" id="WP_111312542.1">
    <property type="nucleotide sequence ID" value="NZ_CAUQRN010000018.1"/>
</dbReference>
<dbReference type="Proteomes" id="UP000253999">
    <property type="component" value="Unassembled WGS sequence"/>
</dbReference>
<accession>A0A369ZJA3</accession>
<dbReference type="AlphaFoldDB" id="A0A369ZJA3"/>
<sequence length="60" mass="7002">MFRVNDRKLEISEMAQKFNLMHPLDQNTFIQFLKDLGFSGERMETLENLIKINTGLNSAI</sequence>
<gene>
    <name evidence="1" type="ORF">DPV98_02700</name>
</gene>
<reference evidence="1 2" key="1">
    <citation type="submission" date="2018-05" db="EMBL/GenBank/DDBJ databases">
        <title>Draft Genome Sequences for a Diverse set of 7 Haemophilus Species.</title>
        <authorList>
            <person name="Nichols M."/>
            <person name="Topaz N."/>
            <person name="Wang X."/>
            <person name="Wang X."/>
            <person name="Boxrud D."/>
        </authorList>
    </citation>
    <scope>NUCLEOTIDE SEQUENCE [LARGE SCALE GENOMIC DNA]</scope>
    <source>
        <strain evidence="1 2">C2010039593</strain>
    </source>
</reference>
<evidence type="ECO:0000313" key="2">
    <source>
        <dbReference type="Proteomes" id="UP000253999"/>
    </source>
</evidence>
<organism evidence="1 2">
    <name type="scientific">Haemophilus parahaemolyticus</name>
    <dbReference type="NCBI Taxonomy" id="735"/>
    <lineage>
        <taxon>Bacteria</taxon>
        <taxon>Pseudomonadati</taxon>
        <taxon>Pseudomonadota</taxon>
        <taxon>Gammaproteobacteria</taxon>
        <taxon>Pasteurellales</taxon>
        <taxon>Pasteurellaceae</taxon>
        <taxon>Haemophilus</taxon>
    </lineage>
</organism>
<protein>
    <submittedName>
        <fullName evidence="1">Uncharacterized protein</fullName>
    </submittedName>
</protein>
<name>A0A369ZJA3_HAEPH</name>